<dbReference type="Gene3D" id="2.70.70.10">
    <property type="entry name" value="Glucose Permease (Domain IIA)"/>
    <property type="match status" value="1"/>
</dbReference>
<gene>
    <name evidence="3" type="ORF">AC230_28760</name>
</gene>
<proteinExistence type="predicted"/>
<evidence type="ECO:0000313" key="3">
    <source>
        <dbReference type="EMBL" id="KNB49279.1"/>
    </source>
</evidence>
<organism evidence="3 4">
    <name type="scientific">Streptomyces caatingaensis</name>
    <dbReference type="NCBI Taxonomy" id="1678637"/>
    <lineage>
        <taxon>Bacteria</taxon>
        <taxon>Bacillati</taxon>
        <taxon>Actinomycetota</taxon>
        <taxon>Actinomycetes</taxon>
        <taxon>Kitasatosporales</taxon>
        <taxon>Streptomycetaceae</taxon>
        <taxon>Streptomyces</taxon>
    </lineage>
</organism>
<evidence type="ECO:0000313" key="4">
    <source>
        <dbReference type="Proteomes" id="UP000037288"/>
    </source>
</evidence>
<protein>
    <recommendedName>
        <fullName evidence="2">M23ase beta-sheet core domain-containing protein</fullName>
    </recommendedName>
</protein>
<dbReference type="SUPFAM" id="SSF51261">
    <property type="entry name" value="Duplicated hybrid motif"/>
    <property type="match status" value="1"/>
</dbReference>
<dbReference type="RefSeq" id="WP_241833391.1">
    <property type="nucleotide sequence ID" value="NZ_LFXA01000018.1"/>
</dbReference>
<dbReference type="PATRIC" id="fig|1678637.3.peg.6134"/>
<feature type="region of interest" description="Disordered" evidence="1">
    <location>
        <begin position="1"/>
        <end position="55"/>
    </location>
</feature>
<comment type="caution">
    <text evidence="3">The sequence shown here is derived from an EMBL/GenBank/DDBJ whole genome shotgun (WGS) entry which is preliminary data.</text>
</comment>
<dbReference type="PANTHER" id="PTHR21666">
    <property type="entry name" value="PEPTIDASE-RELATED"/>
    <property type="match status" value="1"/>
</dbReference>
<dbReference type="InterPro" id="IPR016047">
    <property type="entry name" value="M23ase_b-sheet_dom"/>
</dbReference>
<feature type="compositionally biased region" description="Low complexity" evidence="1">
    <location>
        <begin position="99"/>
        <end position="142"/>
    </location>
</feature>
<dbReference type="FunFam" id="2.70.70.10:FF:000013">
    <property type="entry name" value="Peptidase family M23"/>
    <property type="match status" value="1"/>
</dbReference>
<dbReference type="InterPro" id="IPR050570">
    <property type="entry name" value="Cell_wall_metabolism_enzyme"/>
</dbReference>
<sequence length="393" mass="39526">MASNSPTGEDSSHVSWPGPDPSGEPAPDGRGPVADGEGPVRGRHRVPRQRGGTMARGGAVLGAGVIAAVGAGAGVATAQERPAPISVPDVDPAAGGGVYASASGDEDATAATAATGTRPHAEAQAQADAQAHAAPQGPADAGEALRARILQQADPAAHHDAAGSPAQERAAADAQRMAAAKARAAATQADQAVAHARQTAAGAGHQAGSAVRGAAHHSAEAAARAAAQATGPQTTATRQAAAKASKARAEARRAAEGMARAKHRYVLPVSSYRITARFGSHGGMWSHRHTGTDFAAPTGSPVKAVSGGRITHAGWAGSYGYRIVLRLDDGTELWFCHLSSMVVTHGEVAPGQVIGRVGATGNVTGPHLHLEVRPHGGHPVDPLHWLRSKGLHP</sequence>
<dbReference type="EMBL" id="LFXA01000018">
    <property type="protein sequence ID" value="KNB49279.1"/>
    <property type="molecule type" value="Genomic_DNA"/>
</dbReference>
<dbReference type="InterPro" id="IPR011055">
    <property type="entry name" value="Dup_hybrid_motif"/>
</dbReference>
<accession>A0A0K9X759</accession>
<dbReference type="AlphaFoldDB" id="A0A0K9X759"/>
<feature type="compositionally biased region" description="Low complexity" evidence="1">
    <location>
        <begin position="220"/>
        <end position="244"/>
    </location>
</feature>
<reference evidence="4" key="1">
    <citation type="submission" date="2015-07" db="EMBL/GenBank/DDBJ databases">
        <title>Draft genome sequence of Streptomyces sp. CMAA 1322, a bacterium isolated from Caatinga biome, from dry forest semiarid of Brazil.</title>
        <authorList>
            <person name="Santos S.N."/>
            <person name="Gacesa R."/>
            <person name="Taketani R.G."/>
            <person name="Long P.F."/>
            <person name="Melo I.S."/>
        </authorList>
    </citation>
    <scope>NUCLEOTIDE SEQUENCE [LARGE SCALE GENOMIC DNA]</scope>
    <source>
        <strain evidence="4">CMAA 1322</strain>
    </source>
</reference>
<evidence type="ECO:0000256" key="1">
    <source>
        <dbReference type="SAM" id="MobiDB-lite"/>
    </source>
</evidence>
<feature type="domain" description="M23ase beta-sheet core" evidence="2">
    <location>
        <begin position="288"/>
        <end position="382"/>
    </location>
</feature>
<name>A0A0K9X759_9ACTN</name>
<dbReference type="CDD" id="cd12797">
    <property type="entry name" value="M23_peptidase"/>
    <property type="match status" value="1"/>
</dbReference>
<dbReference type="Proteomes" id="UP000037288">
    <property type="component" value="Unassembled WGS sequence"/>
</dbReference>
<dbReference type="Pfam" id="PF01551">
    <property type="entry name" value="Peptidase_M23"/>
    <property type="match status" value="1"/>
</dbReference>
<evidence type="ECO:0000259" key="2">
    <source>
        <dbReference type="Pfam" id="PF01551"/>
    </source>
</evidence>
<dbReference type="PANTHER" id="PTHR21666:SF270">
    <property type="entry name" value="MUREIN HYDROLASE ACTIVATOR ENVC"/>
    <property type="match status" value="1"/>
</dbReference>
<dbReference type="STRING" id="1678637.AC230_28760"/>
<feature type="compositionally biased region" description="Low complexity" evidence="1">
    <location>
        <begin position="162"/>
        <end position="197"/>
    </location>
</feature>
<dbReference type="GO" id="GO:0004222">
    <property type="term" value="F:metalloendopeptidase activity"/>
    <property type="evidence" value="ECO:0007669"/>
    <property type="project" value="TreeGrafter"/>
</dbReference>
<keyword evidence="4" id="KW-1185">Reference proteome</keyword>
<feature type="region of interest" description="Disordered" evidence="1">
    <location>
        <begin position="96"/>
        <end position="258"/>
    </location>
</feature>